<dbReference type="SUPFAM" id="SSF51306">
    <property type="entry name" value="LexA/Signal peptidase"/>
    <property type="match status" value="1"/>
</dbReference>
<dbReference type="PANTHER" id="PTHR43390">
    <property type="entry name" value="SIGNAL PEPTIDASE I"/>
    <property type="match status" value="1"/>
</dbReference>
<dbReference type="GO" id="GO:0006465">
    <property type="term" value="P:signal peptide processing"/>
    <property type="evidence" value="ECO:0007669"/>
    <property type="project" value="InterPro"/>
</dbReference>
<feature type="active site" evidence="7">
    <location>
        <position position="97"/>
    </location>
</feature>
<evidence type="ECO:0000256" key="6">
    <source>
        <dbReference type="ARBA" id="ARBA00022801"/>
    </source>
</evidence>
<dbReference type="RefSeq" id="WP_050619380.1">
    <property type="nucleotide sequence ID" value="NZ_JANFYS010000017.1"/>
</dbReference>
<comment type="similarity">
    <text evidence="3 9">Belongs to the peptidase S26 family.</text>
</comment>
<dbReference type="AlphaFoldDB" id="A0AAW5JTE2"/>
<dbReference type="Proteomes" id="UP001204562">
    <property type="component" value="Unassembled WGS sequence"/>
</dbReference>
<reference evidence="11" key="1">
    <citation type="submission" date="2022-06" db="EMBL/GenBank/DDBJ databases">
        <title>Isolation of gut microbiota from human fecal samples.</title>
        <authorList>
            <person name="Pamer E.G."/>
            <person name="Barat B."/>
            <person name="Waligurski E."/>
            <person name="Medina S."/>
            <person name="Paddock L."/>
            <person name="Mostad J."/>
        </authorList>
    </citation>
    <scope>NUCLEOTIDE SEQUENCE</scope>
    <source>
        <strain evidence="11">DFI.9.91</strain>
    </source>
</reference>
<dbReference type="PROSITE" id="PS00501">
    <property type="entry name" value="SPASE_I_1"/>
    <property type="match status" value="1"/>
</dbReference>
<comment type="subcellular location">
    <subcellularLocation>
        <location evidence="2">Cell membrane</location>
        <topology evidence="2">Single-pass type II membrane protein</topology>
    </subcellularLocation>
    <subcellularLocation>
        <location evidence="9">Membrane</location>
        <topology evidence="9">Single-pass type II membrane protein</topology>
    </subcellularLocation>
</comment>
<keyword evidence="8" id="KW-1133">Transmembrane helix</keyword>
<comment type="catalytic activity">
    <reaction evidence="1 8">
        <text>Cleavage of hydrophobic, N-terminal signal or leader sequences from secreted and periplasmic proteins.</text>
        <dbReference type="EC" id="3.4.21.89"/>
    </reaction>
</comment>
<evidence type="ECO:0000256" key="1">
    <source>
        <dbReference type="ARBA" id="ARBA00000677"/>
    </source>
</evidence>
<sequence length="194" mass="21428">MSEEQKRPPEGREENLSGGDAFKVDLYFWLQALVMALVSLILLFTFVGRVIGVQGSSMVPTLHDKDMLLLQSIGYEPKPGDIVVLTKESFMAQPIVKRVIAVGGQTVDIDYAAGTVAVDGVALEEDYINEAMYELPPDYATHVEVPEGSIFVMGDNRNKSSDSRDPRLGTVDVRYVLGRARFVLLPFQDFGVIE</sequence>
<evidence type="ECO:0000259" key="10">
    <source>
        <dbReference type="Pfam" id="PF10502"/>
    </source>
</evidence>
<keyword evidence="5 8" id="KW-0645">Protease</keyword>
<dbReference type="GO" id="GO:0004252">
    <property type="term" value="F:serine-type endopeptidase activity"/>
    <property type="evidence" value="ECO:0007669"/>
    <property type="project" value="InterPro"/>
</dbReference>
<evidence type="ECO:0000256" key="4">
    <source>
        <dbReference type="ARBA" id="ARBA00013208"/>
    </source>
</evidence>
<dbReference type="EMBL" id="JANFYS010000017">
    <property type="protein sequence ID" value="MCQ4770644.1"/>
    <property type="molecule type" value="Genomic_DNA"/>
</dbReference>
<keyword evidence="8" id="KW-0472">Membrane</keyword>
<dbReference type="NCBIfam" id="TIGR02227">
    <property type="entry name" value="sigpep_I_bact"/>
    <property type="match status" value="1"/>
</dbReference>
<evidence type="ECO:0000256" key="5">
    <source>
        <dbReference type="ARBA" id="ARBA00022670"/>
    </source>
</evidence>
<feature type="domain" description="Peptidase S26" evidence="10">
    <location>
        <begin position="29"/>
        <end position="184"/>
    </location>
</feature>
<dbReference type="EC" id="3.4.21.89" evidence="4 8"/>
<evidence type="ECO:0000313" key="11">
    <source>
        <dbReference type="EMBL" id="MCQ4770644.1"/>
    </source>
</evidence>
<accession>A0AAW5JTE2</accession>
<dbReference type="PROSITE" id="PS00761">
    <property type="entry name" value="SPASE_I_3"/>
    <property type="match status" value="1"/>
</dbReference>
<dbReference type="InterPro" id="IPR019533">
    <property type="entry name" value="Peptidase_S26"/>
</dbReference>
<dbReference type="InterPro" id="IPR036286">
    <property type="entry name" value="LexA/Signal_pep-like_sf"/>
</dbReference>
<dbReference type="PRINTS" id="PR00727">
    <property type="entry name" value="LEADERPTASE"/>
</dbReference>
<evidence type="ECO:0000256" key="8">
    <source>
        <dbReference type="RuleBase" id="RU003993"/>
    </source>
</evidence>
<dbReference type="InterPro" id="IPR019757">
    <property type="entry name" value="Pept_S26A_signal_pept_1_Lys-AS"/>
</dbReference>
<evidence type="ECO:0000313" key="12">
    <source>
        <dbReference type="Proteomes" id="UP001204562"/>
    </source>
</evidence>
<feature type="active site" evidence="7">
    <location>
        <position position="57"/>
    </location>
</feature>
<dbReference type="Gene3D" id="2.10.109.10">
    <property type="entry name" value="Umud Fragment, subunit A"/>
    <property type="match status" value="1"/>
</dbReference>
<dbReference type="GO" id="GO:0005886">
    <property type="term" value="C:plasma membrane"/>
    <property type="evidence" value="ECO:0007669"/>
    <property type="project" value="UniProtKB-SubCell"/>
</dbReference>
<dbReference type="InterPro" id="IPR019758">
    <property type="entry name" value="Pept_S26A_signal_pept_1_CS"/>
</dbReference>
<proteinExistence type="inferred from homology"/>
<evidence type="ECO:0000256" key="3">
    <source>
        <dbReference type="ARBA" id="ARBA00009370"/>
    </source>
</evidence>
<dbReference type="InterPro" id="IPR019756">
    <property type="entry name" value="Pept_S26A_signal_pept_1_Ser-AS"/>
</dbReference>
<organism evidence="11 12">
    <name type="scientific">Intestinimonas massiliensis</name>
    <name type="common">ex Afouda et al. 2020</name>
    <dbReference type="NCBI Taxonomy" id="1673721"/>
    <lineage>
        <taxon>Bacteria</taxon>
        <taxon>Bacillati</taxon>
        <taxon>Bacillota</taxon>
        <taxon>Clostridia</taxon>
        <taxon>Eubacteriales</taxon>
        <taxon>Intestinimonas</taxon>
    </lineage>
</organism>
<evidence type="ECO:0000256" key="7">
    <source>
        <dbReference type="PIRSR" id="PIRSR600223-1"/>
    </source>
</evidence>
<gene>
    <name evidence="11" type="primary">lepB</name>
    <name evidence="11" type="ORF">NE579_09225</name>
</gene>
<keyword evidence="6 8" id="KW-0378">Hydrolase</keyword>
<evidence type="ECO:0000256" key="9">
    <source>
        <dbReference type="RuleBase" id="RU362042"/>
    </source>
</evidence>
<dbReference type="PROSITE" id="PS00760">
    <property type="entry name" value="SPASE_I_2"/>
    <property type="match status" value="1"/>
</dbReference>
<keyword evidence="8" id="KW-0812">Transmembrane</keyword>
<feature type="transmembrane region" description="Helical" evidence="8">
    <location>
        <begin position="26"/>
        <end position="48"/>
    </location>
</feature>
<dbReference type="PANTHER" id="PTHR43390:SF1">
    <property type="entry name" value="CHLOROPLAST PROCESSING PEPTIDASE"/>
    <property type="match status" value="1"/>
</dbReference>
<name>A0AAW5JTE2_9FIRM</name>
<dbReference type="CDD" id="cd06530">
    <property type="entry name" value="S26_SPase_I"/>
    <property type="match status" value="1"/>
</dbReference>
<evidence type="ECO:0000256" key="2">
    <source>
        <dbReference type="ARBA" id="ARBA00004401"/>
    </source>
</evidence>
<protein>
    <recommendedName>
        <fullName evidence="4 8">Signal peptidase I</fullName>
        <ecNumber evidence="4 8">3.4.21.89</ecNumber>
    </recommendedName>
</protein>
<dbReference type="GO" id="GO:0009003">
    <property type="term" value="F:signal peptidase activity"/>
    <property type="evidence" value="ECO:0007669"/>
    <property type="project" value="UniProtKB-EC"/>
</dbReference>
<dbReference type="Pfam" id="PF10502">
    <property type="entry name" value="Peptidase_S26"/>
    <property type="match status" value="1"/>
</dbReference>
<dbReference type="InterPro" id="IPR000223">
    <property type="entry name" value="Pept_S26A_signal_pept_1"/>
</dbReference>
<comment type="caution">
    <text evidence="11">The sequence shown here is derived from an EMBL/GenBank/DDBJ whole genome shotgun (WGS) entry which is preliminary data.</text>
</comment>